<evidence type="ECO:0000313" key="1">
    <source>
        <dbReference type="EMBL" id="MBG8555040.1"/>
    </source>
</evidence>
<name>A0ABS0L4G9_9BACT</name>
<evidence type="ECO:0000313" key="2">
    <source>
        <dbReference type="Proteomes" id="UP000601099"/>
    </source>
</evidence>
<sequence>MTLPVAPIINQGNKMTFQNPNAAPLPFKPNSGAHSVKEASAAIFVSSEITPIREFISLSQDVKEINELYPQYQLIIKTESTFDSVSEEESSKQKQDESSTPLTTDLEAGFALAFVNENSVATKIFQGVNEGEGRVFFSYHDMEYVRWINFKERLSKTLCLFQEQLSKYTPEAIGLTYIDEYLWEKESKIDYNKIFSKETDQLPKSFFQEGNTDSEITTTSNFKKNGYSFFVRLHINPTYSEDSNVLRITHNAVYIDDNISLENLESQDKNSVLDILQASHELNKDILKSILNKETIDLIKLT</sequence>
<organism evidence="1 2">
    <name type="scientific">Hymenobacter guriensis</name>
    <dbReference type="NCBI Taxonomy" id="2793065"/>
    <lineage>
        <taxon>Bacteria</taxon>
        <taxon>Pseudomonadati</taxon>
        <taxon>Bacteroidota</taxon>
        <taxon>Cytophagia</taxon>
        <taxon>Cytophagales</taxon>
        <taxon>Hymenobacteraceae</taxon>
        <taxon>Hymenobacter</taxon>
    </lineage>
</organism>
<dbReference type="Proteomes" id="UP000601099">
    <property type="component" value="Unassembled WGS sequence"/>
</dbReference>
<dbReference type="NCBIfam" id="TIGR04255">
    <property type="entry name" value="sporadTIGR04255"/>
    <property type="match status" value="1"/>
</dbReference>
<protein>
    <submittedName>
        <fullName evidence="1">TIGR04255 family protein</fullName>
    </submittedName>
</protein>
<dbReference type="RefSeq" id="WP_196956060.1">
    <property type="nucleotide sequence ID" value="NZ_JADWYK010000010.1"/>
</dbReference>
<reference evidence="1 2" key="1">
    <citation type="submission" date="2020-11" db="EMBL/GenBank/DDBJ databases">
        <title>Hymenobacter sp.</title>
        <authorList>
            <person name="Kim M.K."/>
        </authorList>
    </citation>
    <scope>NUCLEOTIDE SEQUENCE [LARGE SCALE GENOMIC DNA]</scope>
    <source>
        <strain evidence="1 2">BT594</strain>
    </source>
</reference>
<accession>A0ABS0L4G9</accession>
<gene>
    <name evidence="1" type="ORF">I5L79_15915</name>
</gene>
<dbReference type="InterPro" id="IPR026349">
    <property type="entry name" value="CHP04255"/>
</dbReference>
<keyword evidence="2" id="KW-1185">Reference proteome</keyword>
<dbReference type="EMBL" id="JADWYK010000010">
    <property type="protein sequence ID" value="MBG8555040.1"/>
    <property type="molecule type" value="Genomic_DNA"/>
</dbReference>
<proteinExistence type="predicted"/>
<comment type="caution">
    <text evidence="1">The sequence shown here is derived from an EMBL/GenBank/DDBJ whole genome shotgun (WGS) entry which is preliminary data.</text>
</comment>